<accession>A0A9D4ELY2</accession>
<reference evidence="2" key="2">
    <citation type="submission" date="2020-11" db="EMBL/GenBank/DDBJ databases">
        <authorList>
            <person name="McCartney M.A."/>
            <person name="Auch B."/>
            <person name="Kono T."/>
            <person name="Mallez S."/>
            <person name="Becker A."/>
            <person name="Gohl D.M."/>
            <person name="Silverstein K.A.T."/>
            <person name="Koren S."/>
            <person name="Bechman K.B."/>
            <person name="Herman A."/>
            <person name="Abrahante J.E."/>
            <person name="Garbe J."/>
        </authorList>
    </citation>
    <scope>NUCLEOTIDE SEQUENCE</scope>
    <source>
        <strain evidence="2">Duluth1</strain>
        <tissue evidence="2">Whole animal</tissue>
    </source>
</reference>
<evidence type="ECO:0000313" key="3">
    <source>
        <dbReference type="Proteomes" id="UP000828390"/>
    </source>
</evidence>
<reference evidence="2" key="1">
    <citation type="journal article" date="2019" name="bioRxiv">
        <title>The Genome of the Zebra Mussel, Dreissena polymorpha: A Resource for Invasive Species Research.</title>
        <authorList>
            <person name="McCartney M.A."/>
            <person name="Auch B."/>
            <person name="Kono T."/>
            <person name="Mallez S."/>
            <person name="Zhang Y."/>
            <person name="Obille A."/>
            <person name="Becker A."/>
            <person name="Abrahante J.E."/>
            <person name="Garbe J."/>
            <person name="Badalamenti J.P."/>
            <person name="Herman A."/>
            <person name="Mangelson H."/>
            <person name="Liachko I."/>
            <person name="Sullivan S."/>
            <person name="Sone E.D."/>
            <person name="Koren S."/>
            <person name="Silverstein K.A.T."/>
            <person name="Beckman K.B."/>
            <person name="Gohl D.M."/>
        </authorList>
    </citation>
    <scope>NUCLEOTIDE SEQUENCE</scope>
    <source>
        <strain evidence="2">Duluth1</strain>
        <tissue evidence="2">Whole animal</tissue>
    </source>
</reference>
<sequence length="62" mass="7176">MDSQDERRDRIVGEDRADNVNGHTERPRGSGHEGRPSGDRKELFDLFGLFRSYFDSQLSSLY</sequence>
<evidence type="ECO:0000313" key="2">
    <source>
        <dbReference type="EMBL" id="KAH3782056.1"/>
    </source>
</evidence>
<gene>
    <name evidence="2" type="ORF">DPMN_159967</name>
</gene>
<proteinExistence type="predicted"/>
<dbReference type="AlphaFoldDB" id="A0A9D4ELY2"/>
<name>A0A9D4ELY2_DREPO</name>
<dbReference type="Proteomes" id="UP000828390">
    <property type="component" value="Unassembled WGS sequence"/>
</dbReference>
<feature type="region of interest" description="Disordered" evidence="1">
    <location>
        <begin position="1"/>
        <end position="40"/>
    </location>
</feature>
<organism evidence="2 3">
    <name type="scientific">Dreissena polymorpha</name>
    <name type="common">Zebra mussel</name>
    <name type="synonym">Mytilus polymorpha</name>
    <dbReference type="NCBI Taxonomy" id="45954"/>
    <lineage>
        <taxon>Eukaryota</taxon>
        <taxon>Metazoa</taxon>
        <taxon>Spiralia</taxon>
        <taxon>Lophotrochozoa</taxon>
        <taxon>Mollusca</taxon>
        <taxon>Bivalvia</taxon>
        <taxon>Autobranchia</taxon>
        <taxon>Heteroconchia</taxon>
        <taxon>Euheterodonta</taxon>
        <taxon>Imparidentia</taxon>
        <taxon>Neoheterodontei</taxon>
        <taxon>Myida</taxon>
        <taxon>Dreissenoidea</taxon>
        <taxon>Dreissenidae</taxon>
        <taxon>Dreissena</taxon>
    </lineage>
</organism>
<dbReference type="EMBL" id="JAIWYP010000008">
    <property type="protein sequence ID" value="KAH3782056.1"/>
    <property type="molecule type" value="Genomic_DNA"/>
</dbReference>
<comment type="caution">
    <text evidence="2">The sequence shown here is derived from an EMBL/GenBank/DDBJ whole genome shotgun (WGS) entry which is preliminary data.</text>
</comment>
<keyword evidence="3" id="KW-1185">Reference proteome</keyword>
<evidence type="ECO:0000256" key="1">
    <source>
        <dbReference type="SAM" id="MobiDB-lite"/>
    </source>
</evidence>
<protein>
    <submittedName>
        <fullName evidence="2">Uncharacterized protein</fullName>
    </submittedName>
</protein>